<gene>
    <name evidence="9" type="ORF">IAB37_09000</name>
</gene>
<keyword evidence="4" id="KW-0067">ATP-binding</keyword>
<keyword evidence="2" id="KW-0436">Ligase</keyword>
<dbReference type="GO" id="GO:0140096">
    <property type="term" value="F:catalytic activity, acting on a protein"/>
    <property type="evidence" value="ECO:0007669"/>
    <property type="project" value="UniProtKB-ARBA"/>
</dbReference>
<dbReference type="GO" id="GO:0004815">
    <property type="term" value="F:aspartate-tRNA ligase activity"/>
    <property type="evidence" value="ECO:0007669"/>
    <property type="project" value="TreeGrafter"/>
</dbReference>
<evidence type="ECO:0000313" key="10">
    <source>
        <dbReference type="Proteomes" id="UP000824241"/>
    </source>
</evidence>
<dbReference type="GO" id="GO:0016740">
    <property type="term" value="F:transferase activity"/>
    <property type="evidence" value="ECO:0007669"/>
    <property type="project" value="UniProtKB-ARBA"/>
</dbReference>
<dbReference type="GO" id="GO:0005524">
    <property type="term" value="F:ATP binding"/>
    <property type="evidence" value="ECO:0007669"/>
    <property type="project" value="UniProtKB-KW"/>
</dbReference>
<proteinExistence type="inferred from homology"/>
<evidence type="ECO:0000256" key="6">
    <source>
        <dbReference type="ARBA" id="ARBA00023146"/>
    </source>
</evidence>
<keyword evidence="3" id="KW-0547">Nucleotide-binding</keyword>
<dbReference type="InterPro" id="IPR004115">
    <property type="entry name" value="GAD-like_sf"/>
</dbReference>
<name>A0A9D1DZG8_9FIRM</name>
<comment type="caution">
    <text evidence="9">The sequence shown here is derived from an EMBL/GenBank/DDBJ whole genome shotgun (WGS) entry which is preliminary data.</text>
</comment>
<evidence type="ECO:0000256" key="1">
    <source>
        <dbReference type="ARBA" id="ARBA00006303"/>
    </source>
</evidence>
<evidence type="ECO:0000313" key="9">
    <source>
        <dbReference type="EMBL" id="HIR61696.1"/>
    </source>
</evidence>
<dbReference type="Pfam" id="PF02938">
    <property type="entry name" value="GAD"/>
    <property type="match status" value="1"/>
</dbReference>
<dbReference type="Gene3D" id="3.30.930.10">
    <property type="entry name" value="Bira Bifunctional Protein, Domain 2"/>
    <property type="match status" value="1"/>
</dbReference>
<dbReference type="SUPFAM" id="SSF55681">
    <property type="entry name" value="Class II aaRS and biotin synthetases"/>
    <property type="match status" value="1"/>
</dbReference>
<dbReference type="GO" id="GO:0006422">
    <property type="term" value="P:aspartyl-tRNA aminoacylation"/>
    <property type="evidence" value="ECO:0007669"/>
    <property type="project" value="TreeGrafter"/>
</dbReference>
<dbReference type="Proteomes" id="UP000824241">
    <property type="component" value="Unassembled WGS sequence"/>
</dbReference>
<keyword evidence="5" id="KW-0648">Protein biosynthesis</keyword>
<feature type="domain" description="Aminoacyl-tRNA synthetase class II (D/K/N)" evidence="7">
    <location>
        <begin position="73"/>
        <end position="212"/>
    </location>
</feature>
<protein>
    <submittedName>
        <fullName evidence="9">Asp-tRNA(Asn)/Glu-tRNA(Gln) amidotransferase GatCAB subunit C</fullName>
    </submittedName>
</protein>
<dbReference type="InterPro" id="IPR045864">
    <property type="entry name" value="aa-tRNA-synth_II/BPL/LPL"/>
</dbReference>
<evidence type="ECO:0000259" key="8">
    <source>
        <dbReference type="Pfam" id="PF02938"/>
    </source>
</evidence>
<comment type="similarity">
    <text evidence="1">Belongs to the class-II aminoacyl-tRNA synthetase family. Type 1 subfamily.</text>
</comment>
<dbReference type="InterPro" id="IPR002312">
    <property type="entry name" value="Asp/Asn-tRNA-synth_IIb"/>
</dbReference>
<dbReference type="Gene3D" id="3.30.1360.30">
    <property type="entry name" value="GAD-like domain"/>
    <property type="match status" value="1"/>
</dbReference>
<reference evidence="9" key="2">
    <citation type="journal article" date="2021" name="PeerJ">
        <title>Extensive microbial diversity within the chicken gut microbiome revealed by metagenomics and culture.</title>
        <authorList>
            <person name="Gilroy R."/>
            <person name="Ravi A."/>
            <person name="Getino M."/>
            <person name="Pursley I."/>
            <person name="Horton D.L."/>
            <person name="Alikhan N.F."/>
            <person name="Baker D."/>
            <person name="Gharbi K."/>
            <person name="Hall N."/>
            <person name="Watson M."/>
            <person name="Adriaenssens E.M."/>
            <person name="Foster-Nyarko E."/>
            <person name="Jarju S."/>
            <person name="Secka A."/>
            <person name="Antonio M."/>
            <person name="Oren A."/>
            <person name="Chaudhuri R.R."/>
            <person name="La Ragione R."/>
            <person name="Hildebrand F."/>
            <person name="Pallen M.J."/>
        </authorList>
    </citation>
    <scope>NUCLEOTIDE SEQUENCE</scope>
    <source>
        <strain evidence="9">CHK189-12415</strain>
    </source>
</reference>
<evidence type="ECO:0000256" key="3">
    <source>
        <dbReference type="ARBA" id="ARBA00022741"/>
    </source>
</evidence>
<reference evidence="9" key="1">
    <citation type="submission" date="2020-10" db="EMBL/GenBank/DDBJ databases">
        <authorList>
            <person name="Gilroy R."/>
        </authorList>
    </citation>
    <scope>NUCLEOTIDE SEQUENCE</scope>
    <source>
        <strain evidence="9">CHK189-12415</strain>
    </source>
</reference>
<feature type="non-terminal residue" evidence="9">
    <location>
        <position position="1"/>
    </location>
</feature>
<sequence>KGIGAKGLAFVRWVDEKPSCSFAKFFSEEELSAILARLGCEKGDVSLIVADKDSVTLPVLGALRTTCAKRLDIIPEGWAFVWIVEFPFFEKDEETGAWVAMHHPFTMPLDECLPYLDTDPGRVKAKCYDLVLNGVELASGSMRITDSELQEHMFRSLGLTDEEIEAKFGFLVDAYHYGAPPHGGMGLGLDRLSMLLCGADSLRDVTAFPKVQSAAELMSGCPAPIDQAQLDELGISLNGEEKD</sequence>
<organism evidence="9 10">
    <name type="scientific">Candidatus Faecivivens stercoravium</name>
    <dbReference type="NCBI Taxonomy" id="2840803"/>
    <lineage>
        <taxon>Bacteria</taxon>
        <taxon>Bacillati</taxon>
        <taxon>Bacillota</taxon>
        <taxon>Clostridia</taxon>
        <taxon>Eubacteriales</taxon>
        <taxon>Oscillospiraceae</taxon>
        <taxon>Oscillospiraceae incertae sedis</taxon>
        <taxon>Candidatus Faecivivens</taxon>
    </lineage>
</organism>
<dbReference type="InterPro" id="IPR029351">
    <property type="entry name" value="GAD_dom"/>
</dbReference>
<dbReference type="PANTHER" id="PTHR22594">
    <property type="entry name" value="ASPARTYL/LYSYL-TRNA SYNTHETASE"/>
    <property type="match status" value="1"/>
</dbReference>
<evidence type="ECO:0000256" key="2">
    <source>
        <dbReference type="ARBA" id="ARBA00022598"/>
    </source>
</evidence>
<evidence type="ECO:0000256" key="5">
    <source>
        <dbReference type="ARBA" id="ARBA00022917"/>
    </source>
</evidence>
<dbReference type="InterPro" id="IPR004364">
    <property type="entry name" value="Aa-tRNA-synt_II"/>
</dbReference>
<dbReference type="SUPFAM" id="SSF55261">
    <property type="entry name" value="GAD domain-like"/>
    <property type="match status" value="1"/>
</dbReference>
<keyword evidence="6" id="KW-0030">Aminoacyl-tRNA synthetase</keyword>
<dbReference type="AlphaFoldDB" id="A0A9D1DZG8"/>
<accession>A0A9D1DZG8</accession>
<dbReference type="PANTHER" id="PTHR22594:SF5">
    <property type="entry name" value="ASPARTATE--TRNA LIGASE, MITOCHONDRIAL"/>
    <property type="match status" value="1"/>
</dbReference>
<dbReference type="EMBL" id="DVHA01000291">
    <property type="protein sequence ID" value="HIR61696.1"/>
    <property type="molecule type" value="Genomic_DNA"/>
</dbReference>
<dbReference type="PRINTS" id="PR01042">
    <property type="entry name" value="TRNASYNTHASP"/>
</dbReference>
<dbReference type="Pfam" id="PF00152">
    <property type="entry name" value="tRNA-synt_2"/>
    <property type="match status" value="1"/>
</dbReference>
<feature type="domain" description="GAD" evidence="8">
    <location>
        <begin position="3"/>
        <end position="56"/>
    </location>
</feature>
<dbReference type="GO" id="GO:0005737">
    <property type="term" value="C:cytoplasm"/>
    <property type="evidence" value="ECO:0007669"/>
    <property type="project" value="InterPro"/>
</dbReference>
<evidence type="ECO:0000259" key="7">
    <source>
        <dbReference type="Pfam" id="PF00152"/>
    </source>
</evidence>
<evidence type="ECO:0000256" key="4">
    <source>
        <dbReference type="ARBA" id="ARBA00022840"/>
    </source>
</evidence>